<sequence>MYSTPIILVRINDGSYILCNNCRVLNEITIKDKFHISIVDELLDELYGTMYFLELDQKSNYYHIRV</sequence>
<evidence type="ECO:0008006" key="2">
    <source>
        <dbReference type="Google" id="ProtNLM"/>
    </source>
</evidence>
<dbReference type="InterPro" id="IPR043502">
    <property type="entry name" value="DNA/RNA_pol_sf"/>
</dbReference>
<protein>
    <recommendedName>
        <fullName evidence="2">Reverse transcriptase domain-containing protein</fullName>
    </recommendedName>
</protein>
<dbReference type="PANTHER" id="PTHR24559">
    <property type="entry name" value="TRANSPOSON TY3-I GAG-POL POLYPROTEIN"/>
    <property type="match status" value="1"/>
</dbReference>
<reference evidence="1" key="1">
    <citation type="journal article" date="2008" name="BMC Genomics">
        <title>A conifer genomics resource of 200,000 spruce (Picea spp.) ESTs and 6,464 high-quality, sequence-finished full-length cDNAs for Sitka spruce (Picea sitchensis).</title>
        <authorList>
            <person name="Ralph S.G."/>
            <person name="Chun H.J."/>
            <person name="Kolosova N."/>
            <person name="Cooper D."/>
            <person name="Oddy C."/>
            <person name="Ritland C.E."/>
            <person name="Kirkpatrick R."/>
            <person name="Moore R."/>
            <person name="Barber S."/>
            <person name="Holt R.A."/>
            <person name="Jones S.J."/>
            <person name="Marra M.A."/>
            <person name="Douglas C.J."/>
            <person name="Ritland K."/>
            <person name="Bohlmann J."/>
        </authorList>
    </citation>
    <scope>NUCLEOTIDE SEQUENCE</scope>
    <source>
        <tissue evidence="1">Green portion of the leader tissue</tissue>
    </source>
</reference>
<organism evidence="1">
    <name type="scientific">Picea sitchensis</name>
    <name type="common">Sitka spruce</name>
    <name type="synonym">Pinus sitchensis</name>
    <dbReference type="NCBI Taxonomy" id="3332"/>
    <lineage>
        <taxon>Eukaryota</taxon>
        <taxon>Viridiplantae</taxon>
        <taxon>Streptophyta</taxon>
        <taxon>Embryophyta</taxon>
        <taxon>Tracheophyta</taxon>
        <taxon>Spermatophyta</taxon>
        <taxon>Pinopsida</taxon>
        <taxon>Pinidae</taxon>
        <taxon>Conifers I</taxon>
        <taxon>Pinales</taxon>
        <taxon>Pinaceae</taxon>
        <taxon>Picea</taxon>
    </lineage>
</organism>
<accession>A9NWN2</accession>
<dbReference type="AlphaFoldDB" id="A9NWN2"/>
<dbReference type="InterPro" id="IPR053134">
    <property type="entry name" value="RNA-dir_DNA_polymerase"/>
</dbReference>
<dbReference type="SUPFAM" id="SSF56672">
    <property type="entry name" value="DNA/RNA polymerases"/>
    <property type="match status" value="1"/>
</dbReference>
<name>A9NWN2_PICSI</name>
<dbReference type="Gene3D" id="3.10.10.10">
    <property type="entry name" value="HIV Type 1 Reverse Transcriptase, subunit A, domain 1"/>
    <property type="match status" value="1"/>
</dbReference>
<evidence type="ECO:0000313" key="1">
    <source>
        <dbReference type="EMBL" id="ABK25043.1"/>
    </source>
</evidence>
<dbReference type="Gene3D" id="3.30.70.270">
    <property type="match status" value="1"/>
</dbReference>
<dbReference type="PANTHER" id="PTHR24559:SF444">
    <property type="entry name" value="REVERSE TRANSCRIPTASE DOMAIN-CONTAINING PROTEIN"/>
    <property type="match status" value="1"/>
</dbReference>
<dbReference type="InterPro" id="IPR043128">
    <property type="entry name" value="Rev_trsase/Diguanyl_cyclase"/>
</dbReference>
<dbReference type="EMBL" id="EF085747">
    <property type="protein sequence ID" value="ABK25043.1"/>
    <property type="molecule type" value="mRNA"/>
</dbReference>
<proteinExistence type="evidence at transcript level"/>